<keyword evidence="2" id="KW-1185">Reference proteome</keyword>
<evidence type="ECO:0000313" key="2">
    <source>
        <dbReference type="Proteomes" id="UP000617628"/>
    </source>
</evidence>
<sequence length="431" mass="48267">MVSLIGTIPLLGKKVGSKHGPVGLYPSYKGLVMAGYQGWFRTPGDGSNAGFRHYGFGADGESSSIDMWPDVSEYEKTYETGYTNPDGTKARVFSSLDASTTNLHFRWMKEYGVDGVFMQRFFGVTRSKDRNKSANTILRNALKASQENGRAIAVMYDLSGLKAKGEDCSSVIEDWKRLVDDMKVTSQGDGQTYLHHNGKPLVAIWGLGFPDRPYDIRKIGFERLLDFLKNDPEYGGCSIMLGVPAYFRRLAVDANPEPYLHELMAQADVIMPWNPQRYTPLLHAEMERFATNVRDDKAWCEEKGLDYAPCVYPGFTWYNISRNKFGGAHPLNQIPRQKGKFYWGSIEAAVSAGAEMLYVAMFDEVDEGTAIMKVACEPPLSKGDVHFVGLEDGVPSDHFLWLTGEGGRLLRGDLKSDPDRYLRLNPLTRNQ</sequence>
<comment type="caution">
    <text evidence="1">The sequence shown here is derived from an EMBL/GenBank/DDBJ whole genome shotgun (WGS) entry which is preliminary data.</text>
</comment>
<gene>
    <name evidence="1" type="ORF">JIN87_23350</name>
</gene>
<accession>A0A934S283</accession>
<proteinExistence type="predicted"/>
<dbReference type="RefSeq" id="WP_200358105.1">
    <property type="nucleotide sequence ID" value="NZ_JAENIL010000060.1"/>
</dbReference>
<protein>
    <recommendedName>
        <fullName evidence="3">Xylosidase/arabinosidase</fullName>
    </recommendedName>
</protein>
<dbReference type="EMBL" id="JAENIL010000060">
    <property type="protein sequence ID" value="MBK1879840.1"/>
    <property type="molecule type" value="Genomic_DNA"/>
</dbReference>
<organism evidence="1 2">
    <name type="scientific">Pelagicoccus mobilis</name>
    <dbReference type="NCBI Taxonomy" id="415221"/>
    <lineage>
        <taxon>Bacteria</taxon>
        <taxon>Pseudomonadati</taxon>
        <taxon>Verrucomicrobiota</taxon>
        <taxon>Opitutia</taxon>
        <taxon>Puniceicoccales</taxon>
        <taxon>Pelagicoccaceae</taxon>
        <taxon>Pelagicoccus</taxon>
    </lineage>
</organism>
<name>A0A934S283_9BACT</name>
<dbReference type="Proteomes" id="UP000617628">
    <property type="component" value="Unassembled WGS sequence"/>
</dbReference>
<dbReference type="CDD" id="cd11576">
    <property type="entry name" value="GH99_GH71_like_2"/>
    <property type="match status" value="1"/>
</dbReference>
<evidence type="ECO:0008006" key="3">
    <source>
        <dbReference type="Google" id="ProtNLM"/>
    </source>
</evidence>
<dbReference type="Gene3D" id="3.20.20.80">
    <property type="entry name" value="Glycosidases"/>
    <property type="match status" value="1"/>
</dbReference>
<reference evidence="1" key="1">
    <citation type="submission" date="2021-01" db="EMBL/GenBank/DDBJ databases">
        <title>Modified the classification status of verrucomicrobia.</title>
        <authorList>
            <person name="Feng X."/>
        </authorList>
    </citation>
    <scope>NUCLEOTIDE SEQUENCE</scope>
    <source>
        <strain evidence="1">KCTC 13126</strain>
    </source>
</reference>
<dbReference type="AlphaFoldDB" id="A0A934S283"/>
<evidence type="ECO:0000313" key="1">
    <source>
        <dbReference type="EMBL" id="MBK1879840.1"/>
    </source>
</evidence>